<dbReference type="EMBL" id="MGJB01000017">
    <property type="protein sequence ID" value="OGM98322.1"/>
    <property type="molecule type" value="Genomic_DNA"/>
</dbReference>
<dbReference type="AlphaFoldDB" id="A0A1F8EBZ4"/>
<sequence length="184" mass="20637">MIKKLTISAIILTVFITVPTSANAAFFDWADPGSDNAHPFIDGGSEWSISNLAKFELIKKRVPDEATEPVASPTPIPKTKTIRTNSIATHTIMASAYSSTPDQTDSTPFITAWNTRVRDGIIAANFLPFGTQIKIPELYGDKIFVVEDRMNRRYTYKIDIWFPEREQALEFGNKKVKIEVVARL</sequence>
<evidence type="ECO:0000256" key="1">
    <source>
        <dbReference type="SAM" id="SignalP"/>
    </source>
</evidence>
<evidence type="ECO:0000313" key="3">
    <source>
        <dbReference type="Proteomes" id="UP000176893"/>
    </source>
</evidence>
<evidence type="ECO:0000313" key="2">
    <source>
        <dbReference type="EMBL" id="OGM98322.1"/>
    </source>
</evidence>
<dbReference type="Proteomes" id="UP000176893">
    <property type="component" value="Unassembled WGS sequence"/>
</dbReference>
<accession>A0A1F8EBZ4</accession>
<keyword evidence="1" id="KW-0732">Signal</keyword>
<dbReference type="STRING" id="1802661.A2649_03505"/>
<evidence type="ECO:0008006" key="4">
    <source>
        <dbReference type="Google" id="ProtNLM"/>
    </source>
</evidence>
<protein>
    <recommendedName>
        <fullName evidence="4">3D domain-containing protein</fullName>
    </recommendedName>
</protein>
<feature type="chain" id="PRO_5009535293" description="3D domain-containing protein" evidence="1">
    <location>
        <begin position="25"/>
        <end position="184"/>
    </location>
</feature>
<organism evidence="2 3">
    <name type="scientific">Candidatus Yanofskybacteria bacterium RIFCSPHIGHO2_01_FULL_41_26</name>
    <dbReference type="NCBI Taxonomy" id="1802661"/>
    <lineage>
        <taxon>Bacteria</taxon>
        <taxon>Candidatus Yanofskyibacteriota</taxon>
    </lineage>
</organism>
<gene>
    <name evidence="2" type="ORF">A2649_03505</name>
</gene>
<feature type="signal peptide" evidence="1">
    <location>
        <begin position="1"/>
        <end position="24"/>
    </location>
</feature>
<comment type="caution">
    <text evidence="2">The sequence shown here is derived from an EMBL/GenBank/DDBJ whole genome shotgun (WGS) entry which is preliminary data.</text>
</comment>
<name>A0A1F8EBZ4_9BACT</name>
<reference evidence="2 3" key="1">
    <citation type="journal article" date="2016" name="Nat. Commun.">
        <title>Thousands of microbial genomes shed light on interconnected biogeochemical processes in an aquifer system.</title>
        <authorList>
            <person name="Anantharaman K."/>
            <person name="Brown C.T."/>
            <person name="Hug L.A."/>
            <person name="Sharon I."/>
            <person name="Castelle C.J."/>
            <person name="Probst A.J."/>
            <person name="Thomas B.C."/>
            <person name="Singh A."/>
            <person name="Wilkins M.J."/>
            <person name="Karaoz U."/>
            <person name="Brodie E.L."/>
            <person name="Williams K.H."/>
            <person name="Hubbard S.S."/>
            <person name="Banfield J.F."/>
        </authorList>
    </citation>
    <scope>NUCLEOTIDE SEQUENCE [LARGE SCALE GENOMIC DNA]</scope>
</reference>
<dbReference type="CDD" id="cd22784">
    <property type="entry name" value="DPBB_MltA_YuiC-like"/>
    <property type="match status" value="1"/>
</dbReference>
<proteinExistence type="predicted"/>